<proteinExistence type="predicted"/>
<feature type="region of interest" description="Disordered" evidence="1">
    <location>
        <begin position="20"/>
        <end position="41"/>
    </location>
</feature>
<comment type="caution">
    <text evidence="2">The sequence shown here is derived from an EMBL/GenBank/DDBJ whole genome shotgun (WGS) entry which is preliminary data.</text>
</comment>
<reference evidence="2" key="1">
    <citation type="submission" date="2020-12" db="EMBL/GenBank/DDBJ databases">
        <authorList>
            <consortium name="Molecular Ecology Group"/>
        </authorList>
    </citation>
    <scope>NUCLEOTIDE SEQUENCE</scope>
    <source>
        <strain evidence="2">TBG_1078</strain>
    </source>
</reference>
<dbReference type="Proteomes" id="UP000645828">
    <property type="component" value="Unassembled WGS sequence"/>
</dbReference>
<feature type="region of interest" description="Disordered" evidence="1">
    <location>
        <begin position="65"/>
        <end position="108"/>
    </location>
</feature>
<keyword evidence="3" id="KW-1185">Reference proteome</keyword>
<name>A0A811Z3I8_NYCPR</name>
<feature type="compositionally biased region" description="Polar residues" evidence="1">
    <location>
        <begin position="65"/>
        <end position="84"/>
    </location>
</feature>
<dbReference type="InterPro" id="IPR040433">
    <property type="entry name" value="Spermatid_TP"/>
</dbReference>
<evidence type="ECO:0000313" key="2">
    <source>
        <dbReference type="EMBL" id="CAD7682842.1"/>
    </source>
</evidence>
<dbReference type="PANTHER" id="PTHR37876">
    <property type="entry name" value="PROTEIN GAR2-LIKE"/>
    <property type="match status" value="1"/>
</dbReference>
<gene>
    <name evidence="2" type="ORF">NYPRO_LOCUS15634</name>
</gene>
<dbReference type="AlphaFoldDB" id="A0A811Z3I8"/>
<sequence length="108" mass="12465">MNKILKKIPRFNGKLKVAKTTMKAKRYPQGSLRQETSSKVPIPLIKSKKTKGPILFGHYHRLNEKLNQNEPEQSQESVEKPTTSNEERGSQNFRVEPEASNIWEFSKV</sequence>
<dbReference type="EMBL" id="CAJHUB010000754">
    <property type="protein sequence ID" value="CAD7682842.1"/>
    <property type="molecule type" value="Genomic_DNA"/>
</dbReference>
<evidence type="ECO:0000313" key="3">
    <source>
        <dbReference type="Proteomes" id="UP000645828"/>
    </source>
</evidence>
<protein>
    <submittedName>
        <fullName evidence="2">(raccoon dog) hypothetical protein</fullName>
    </submittedName>
</protein>
<organism evidence="2 3">
    <name type="scientific">Nyctereutes procyonoides</name>
    <name type="common">Raccoon dog</name>
    <name type="synonym">Canis procyonoides</name>
    <dbReference type="NCBI Taxonomy" id="34880"/>
    <lineage>
        <taxon>Eukaryota</taxon>
        <taxon>Metazoa</taxon>
        <taxon>Chordata</taxon>
        <taxon>Craniata</taxon>
        <taxon>Vertebrata</taxon>
        <taxon>Euteleostomi</taxon>
        <taxon>Mammalia</taxon>
        <taxon>Eutheria</taxon>
        <taxon>Laurasiatheria</taxon>
        <taxon>Carnivora</taxon>
        <taxon>Caniformia</taxon>
        <taxon>Canidae</taxon>
        <taxon>Nyctereutes</taxon>
    </lineage>
</organism>
<accession>A0A811Z3I8</accession>
<evidence type="ECO:0000256" key="1">
    <source>
        <dbReference type="SAM" id="MobiDB-lite"/>
    </source>
</evidence>
<dbReference type="PANTHER" id="PTHR37876:SF1">
    <property type="entry name" value="SERINE_ARGININE REPETITIVE MATRIX PROTEIN 4-LIKE-RELATED"/>
    <property type="match status" value="1"/>
</dbReference>